<reference evidence="6 7" key="1">
    <citation type="submission" date="2014-09" db="EMBL/GenBank/DDBJ databases">
        <title>Draft genome of Bradyrhizobium japonicum Is-34.</title>
        <authorList>
            <person name="Tsurumaru H."/>
            <person name="Yamakawa T."/>
            <person name="Hashimoto S."/>
            <person name="Okizaki K."/>
            <person name="Kanesaki Y."/>
            <person name="Yoshikawa H."/>
            <person name="Yajima S."/>
        </authorList>
    </citation>
    <scope>NUCLEOTIDE SEQUENCE [LARGE SCALE GENOMIC DNA]</scope>
    <source>
        <strain evidence="6 7">Is-34</strain>
    </source>
</reference>
<dbReference type="InterPro" id="IPR036909">
    <property type="entry name" value="Cyt_c-like_dom_sf"/>
</dbReference>
<evidence type="ECO:0000256" key="4">
    <source>
        <dbReference type="PROSITE-ProRule" id="PRU00433"/>
    </source>
</evidence>
<dbReference type="Proteomes" id="UP000030377">
    <property type="component" value="Unassembled WGS sequence"/>
</dbReference>
<accession>A0A0A3XG05</accession>
<dbReference type="PROSITE" id="PS51007">
    <property type="entry name" value="CYTC"/>
    <property type="match status" value="1"/>
</dbReference>
<dbReference type="Pfam" id="PF13442">
    <property type="entry name" value="Cytochrome_CBB3"/>
    <property type="match status" value="1"/>
</dbReference>
<dbReference type="EMBL" id="JRPN01000056">
    <property type="protein sequence ID" value="KGT73240.1"/>
    <property type="molecule type" value="Genomic_DNA"/>
</dbReference>
<dbReference type="Gene3D" id="1.10.760.10">
    <property type="entry name" value="Cytochrome c-like domain"/>
    <property type="match status" value="1"/>
</dbReference>
<dbReference type="SUPFAM" id="SSF46626">
    <property type="entry name" value="Cytochrome c"/>
    <property type="match status" value="1"/>
</dbReference>
<evidence type="ECO:0000313" key="7">
    <source>
        <dbReference type="Proteomes" id="UP000030377"/>
    </source>
</evidence>
<protein>
    <submittedName>
        <fullName evidence="6">Cytochrome C552</fullName>
    </submittedName>
</protein>
<dbReference type="GO" id="GO:0046872">
    <property type="term" value="F:metal ion binding"/>
    <property type="evidence" value="ECO:0007669"/>
    <property type="project" value="UniProtKB-KW"/>
</dbReference>
<dbReference type="AlphaFoldDB" id="A0A0A3XG05"/>
<sequence>MRCVLMVCTTTSTFAANPDQGENLVKRWCAGCHLVAADQKGARADAPTFASIAARPDFDPAKLAFFLLDPHPKMPNMQLSRDEASDIAAYIATLK</sequence>
<evidence type="ECO:0000256" key="3">
    <source>
        <dbReference type="ARBA" id="ARBA00023004"/>
    </source>
</evidence>
<evidence type="ECO:0000256" key="1">
    <source>
        <dbReference type="ARBA" id="ARBA00022617"/>
    </source>
</evidence>
<keyword evidence="3 4" id="KW-0408">Iron</keyword>
<feature type="domain" description="Cytochrome c" evidence="5">
    <location>
        <begin position="16"/>
        <end position="95"/>
    </location>
</feature>
<dbReference type="GO" id="GO:0020037">
    <property type="term" value="F:heme binding"/>
    <property type="evidence" value="ECO:0007669"/>
    <property type="project" value="InterPro"/>
</dbReference>
<organism evidence="6 7">
    <name type="scientific">Bradyrhizobium japonicum</name>
    <dbReference type="NCBI Taxonomy" id="375"/>
    <lineage>
        <taxon>Bacteria</taxon>
        <taxon>Pseudomonadati</taxon>
        <taxon>Pseudomonadota</taxon>
        <taxon>Alphaproteobacteria</taxon>
        <taxon>Hyphomicrobiales</taxon>
        <taxon>Nitrobacteraceae</taxon>
        <taxon>Bradyrhizobium</taxon>
    </lineage>
</organism>
<comment type="caution">
    <text evidence="6">The sequence shown here is derived from an EMBL/GenBank/DDBJ whole genome shotgun (WGS) entry which is preliminary data.</text>
</comment>
<dbReference type="GO" id="GO:0009055">
    <property type="term" value="F:electron transfer activity"/>
    <property type="evidence" value="ECO:0007669"/>
    <property type="project" value="InterPro"/>
</dbReference>
<keyword evidence="1 4" id="KW-0349">Heme</keyword>
<evidence type="ECO:0000259" key="5">
    <source>
        <dbReference type="PROSITE" id="PS51007"/>
    </source>
</evidence>
<evidence type="ECO:0000313" key="6">
    <source>
        <dbReference type="EMBL" id="KGT73240.1"/>
    </source>
</evidence>
<evidence type="ECO:0000256" key="2">
    <source>
        <dbReference type="ARBA" id="ARBA00022723"/>
    </source>
</evidence>
<keyword evidence="2 4" id="KW-0479">Metal-binding</keyword>
<dbReference type="InterPro" id="IPR009056">
    <property type="entry name" value="Cyt_c-like_dom"/>
</dbReference>
<gene>
    <name evidence="6" type="ORF">MA20_45610</name>
</gene>
<name>A0A0A3XG05_BRAJP</name>
<proteinExistence type="predicted"/>